<feature type="region of interest" description="Disordered" evidence="1">
    <location>
        <begin position="302"/>
        <end position="331"/>
    </location>
</feature>
<evidence type="ECO:0000256" key="2">
    <source>
        <dbReference type="SAM" id="Phobius"/>
    </source>
</evidence>
<reference evidence="4" key="1">
    <citation type="submission" date="2022-11" db="EMBL/GenBank/DDBJ databases">
        <authorList>
            <person name="Kikuchi T."/>
        </authorList>
    </citation>
    <scope>NUCLEOTIDE SEQUENCE</scope>
    <source>
        <strain evidence="4">PS1010</strain>
    </source>
</reference>
<organism evidence="4 5">
    <name type="scientific">Caenorhabditis angaria</name>
    <dbReference type="NCBI Taxonomy" id="860376"/>
    <lineage>
        <taxon>Eukaryota</taxon>
        <taxon>Metazoa</taxon>
        <taxon>Ecdysozoa</taxon>
        <taxon>Nematoda</taxon>
        <taxon>Chromadorea</taxon>
        <taxon>Rhabditida</taxon>
        <taxon>Rhabditina</taxon>
        <taxon>Rhabditomorpha</taxon>
        <taxon>Rhabditoidea</taxon>
        <taxon>Rhabditidae</taxon>
        <taxon>Peloderinae</taxon>
        <taxon>Caenorhabditis</taxon>
    </lineage>
</organism>
<dbReference type="EMBL" id="CANHGI010000002">
    <property type="protein sequence ID" value="CAI5440630.1"/>
    <property type="molecule type" value="Genomic_DNA"/>
</dbReference>
<dbReference type="Proteomes" id="UP001152747">
    <property type="component" value="Unassembled WGS sequence"/>
</dbReference>
<evidence type="ECO:0000313" key="5">
    <source>
        <dbReference type="Proteomes" id="UP001152747"/>
    </source>
</evidence>
<keyword evidence="2" id="KW-0812">Transmembrane</keyword>
<keyword evidence="2" id="KW-0472">Membrane</keyword>
<keyword evidence="5" id="KW-1185">Reference proteome</keyword>
<name>A0A9P1I8W0_9PELO</name>
<comment type="caution">
    <text evidence="4">The sequence shown here is derived from an EMBL/GenBank/DDBJ whole genome shotgun (WGS) entry which is preliminary data.</text>
</comment>
<gene>
    <name evidence="4" type="ORF">CAMP_LOCUS3267</name>
</gene>
<accession>A0A9P1I8W0</accession>
<dbReference type="AlphaFoldDB" id="A0A9P1I8W0"/>
<evidence type="ECO:0000256" key="1">
    <source>
        <dbReference type="SAM" id="MobiDB-lite"/>
    </source>
</evidence>
<dbReference type="OrthoDB" id="5875868at2759"/>
<keyword evidence="2" id="KW-1133">Transmembrane helix</keyword>
<sequence>MRVVVSILLLILLHFVAADDKSECLSMCKDKFVGTAAEKSACEAGCEARKSIAKDIFGFSLCSADCVKMYSNETMVDEEEENDNGELKACKFACSLPYEASYTMTLDTSGPEPKWKIQQETSGSASSASIFDQNEDAFKTLSNILLKPRIFTPPSKSDNGLFLTSDDVKLDKSQQFLQTIVRRVMSDAQKQMEEMTGRPSGHGMIALKGPEVGNQGYDGRPIIRQFNIEEYEDYLQRNQQIHNQSIRWLILTMAILFLIISGLGIILFIRRPKIEHYTTVESSQFQHPPTFGQIPAKKSMISEDAESNWTQKEPEGEAPPAYDQVSVHKLP</sequence>
<feature type="chain" id="PRO_5040306696" evidence="3">
    <location>
        <begin position="19"/>
        <end position="331"/>
    </location>
</feature>
<evidence type="ECO:0000313" key="4">
    <source>
        <dbReference type="EMBL" id="CAI5440630.1"/>
    </source>
</evidence>
<keyword evidence="3" id="KW-0732">Signal</keyword>
<proteinExistence type="predicted"/>
<evidence type="ECO:0000256" key="3">
    <source>
        <dbReference type="SAM" id="SignalP"/>
    </source>
</evidence>
<protein>
    <submittedName>
        <fullName evidence="4">Uncharacterized protein</fullName>
    </submittedName>
</protein>
<feature type="signal peptide" evidence="3">
    <location>
        <begin position="1"/>
        <end position="18"/>
    </location>
</feature>
<feature type="transmembrane region" description="Helical" evidence="2">
    <location>
        <begin position="248"/>
        <end position="269"/>
    </location>
</feature>